<dbReference type="Proteomes" id="UP000006073">
    <property type="component" value="Unassembled WGS sequence"/>
</dbReference>
<evidence type="ECO:0000313" key="2">
    <source>
        <dbReference type="Proteomes" id="UP000006073"/>
    </source>
</evidence>
<proteinExistence type="predicted"/>
<keyword evidence="2" id="KW-1185">Reference proteome</keyword>
<name>S2D8R8_INDAL</name>
<reference evidence="1 2" key="1">
    <citation type="journal article" date="2013" name="Genome Announc.">
        <title>Draft Genome Sequence of Indibacter alkaliphilus Strain LW1T, Isolated from Lonar Lake, a Haloalkaline Lake in the Buldana District of Maharashtra, India.</title>
        <authorList>
            <person name="Singh A."/>
            <person name="Kumar Jangir P."/>
            <person name="Sharma R."/>
            <person name="Singh A."/>
            <person name="Kumar Pinnaka A."/>
            <person name="Shivaji S."/>
        </authorList>
    </citation>
    <scope>NUCLEOTIDE SEQUENCE [LARGE SCALE GENOMIC DNA]</scope>
    <source>
        <strain evidence="2">CCUG 57479 / KCTC 22604 / LW1</strain>
    </source>
</reference>
<accession>S2D8R8</accession>
<organism evidence="1 2">
    <name type="scientific">Indibacter alkaliphilus (strain CCUG 57479 / KCTC 22604 / LW1)</name>
    <dbReference type="NCBI Taxonomy" id="1189612"/>
    <lineage>
        <taxon>Bacteria</taxon>
        <taxon>Pseudomonadati</taxon>
        <taxon>Bacteroidota</taxon>
        <taxon>Cytophagia</taxon>
        <taxon>Cytophagales</taxon>
        <taxon>Cyclobacteriaceae</taxon>
    </lineage>
</organism>
<comment type="caution">
    <text evidence="1">The sequence shown here is derived from an EMBL/GenBank/DDBJ whole genome shotgun (WGS) entry which is preliminary data.</text>
</comment>
<dbReference type="EMBL" id="ALWO02000038">
    <property type="protein sequence ID" value="EOZ95324.1"/>
    <property type="molecule type" value="Genomic_DNA"/>
</dbReference>
<dbReference type="AlphaFoldDB" id="S2D8R8"/>
<sequence>MTSMHFPMNWKKENQIPVKQSLYNWIVYSNRQDIERLSLEHDGKLINACYGDMDGSIFIYEK</sequence>
<protein>
    <submittedName>
        <fullName evidence="1">Uncharacterized protein</fullName>
    </submittedName>
</protein>
<gene>
    <name evidence="1" type="ORF">A33Q_3244</name>
</gene>
<evidence type="ECO:0000313" key="1">
    <source>
        <dbReference type="EMBL" id="EOZ95324.1"/>
    </source>
</evidence>